<evidence type="ECO:0000313" key="3">
    <source>
        <dbReference type="Proteomes" id="UP000075230"/>
    </source>
</evidence>
<sequence length="65" mass="7053">MGGGIWRGKQSTLRQKMDCAGVSMLHWILPMSGAEVGVRRVSVGTRSIPGNAKQEQELKNEASVQ</sequence>
<dbReference type="EMBL" id="BCWF01000006">
    <property type="protein sequence ID" value="GAT20230.1"/>
    <property type="molecule type" value="Genomic_DNA"/>
</dbReference>
<name>A0A146F241_ASPKA</name>
<gene>
    <name evidence="2" type="ORF">RIB2604_00608210</name>
</gene>
<evidence type="ECO:0000256" key="1">
    <source>
        <dbReference type="SAM" id="MobiDB-lite"/>
    </source>
</evidence>
<dbReference type="GO" id="GO:0008168">
    <property type="term" value="F:methyltransferase activity"/>
    <property type="evidence" value="ECO:0007669"/>
    <property type="project" value="UniProtKB-KW"/>
</dbReference>
<feature type="region of interest" description="Disordered" evidence="1">
    <location>
        <begin position="46"/>
        <end position="65"/>
    </location>
</feature>
<dbReference type="AlphaFoldDB" id="A0A146F241"/>
<accession>A0A146F241</accession>
<keyword evidence="2" id="KW-0489">Methyltransferase</keyword>
<reference evidence="2 3" key="1">
    <citation type="journal article" date="2016" name="DNA Res.">
        <title>Genome sequence of Aspergillus luchuensis NBRC 4314.</title>
        <authorList>
            <person name="Yamada O."/>
            <person name="Machida M."/>
            <person name="Hosoyama A."/>
            <person name="Goto M."/>
            <person name="Takahashi T."/>
            <person name="Futagami T."/>
            <person name="Yamagata Y."/>
            <person name="Takeuchi M."/>
            <person name="Kobayashi T."/>
            <person name="Koike H."/>
            <person name="Abe K."/>
            <person name="Asai K."/>
            <person name="Arita M."/>
            <person name="Fujita N."/>
            <person name="Fukuda K."/>
            <person name="Higa K."/>
            <person name="Horikawa H."/>
            <person name="Ishikawa T."/>
            <person name="Jinno K."/>
            <person name="Kato Y."/>
            <person name="Kirimura K."/>
            <person name="Mizutani O."/>
            <person name="Nakasone K."/>
            <person name="Sano M."/>
            <person name="Shiraishi Y."/>
            <person name="Tsukahara M."/>
            <person name="Gomi K."/>
        </authorList>
    </citation>
    <scope>NUCLEOTIDE SEQUENCE [LARGE SCALE GENOMIC DNA]</scope>
    <source>
        <strain evidence="2 3">RIB 2604</strain>
    </source>
</reference>
<proteinExistence type="predicted"/>
<dbReference type="Proteomes" id="UP000075230">
    <property type="component" value="Unassembled WGS sequence"/>
</dbReference>
<evidence type="ECO:0000313" key="2">
    <source>
        <dbReference type="EMBL" id="GAT20230.1"/>
    </source>
</evidence>
<dbReference type="GO" id="GO:0032259">
    <property type="term" value="P:methylation"/>
    <property type="evidence" value="ECO:0007669"/>
    <property type="project" value="UniProtKB-KW"/>
</dbReference>
<feature type="compositionally biased region" description="Basic and acidic residues" evidence="1">
    <location>
        <begin position="54"/>
        <end position="65"/>
    </location>
</feature>
<reference evidence="3" key="2">
    <citation type="submission" date="2016-02" db="EMBL/GenBank/DDBJ databases">
        <title>Genome sequencing of Aspergillus luchuensis NBRC 4314.</title>
        <authorList>
            <person name="Yamada O."/>
        </authorList>
    </citation>
    <scope>NUCLEOTIDE SEQUENCE [LARGE SCALE GENOMIC DNA]</scope>
    <source>
        <strain evidence="3">RIB 2604</strain>
    </source>
</reference>
<protein>
    <submittedName>
        <fullName evidence="2">tRNA methyltransferase subunit GCD14</fullName>
    </submittedName>
</protein>
<comment type="caution">
    <text evidence="2">The sequence shown here is derived from an EMBL/GenBank/DDBJ whole genome shotgun (WGS) entry which is preliminary data.</text>
</comment>
<keyword evidence="2" id="KW-0808">Transferase</keyword>
<organism evidence="2 3">
    <name type="scientific">Aspergillus kawachii</name>
    <name type="common">White koji mold</name>
    <name type="synonym">Aspergillus awamori var. kawachi</name>
    <dbReference type="NCBI Taxonomy" id="1069201"/>
    <lineage>
        <taxon>Eukaryota</taxon>
        <taxon>Fungi</taxon>
        <taxon>Dikarya</taxon>
        <taxon>Ascomycota</taxon>
        <taxon>Pezizomycotina</taxon>
        <taxon>Eurotiomycetes</taxon>
        <taxon>Eurotiomycetidae</taxon>
        <taxon>Eurotiales</taxon>
        <taxon>Aspergillaceae</taxon>
        <taxon>Aspergillus</taxon>
        <taxon>Aspergillus subgen. Circumdati</taxon>
    </lineage>
</organism>